<dbReference type="Gene3D" id="3.40.50.2000">
    <property type="entry name" value="Glycogen Phosphorylase B"/>
    <property type="match status" value="1"/>
</dbReference>
<dbReference type="Pfam" id="PF04101">
    <property type="entry name" value="Glyco_tran_28_C"/>
    <property type="match status" value="1"/>
</dbReference>
<keyword evidence="15" id="KW-1185">Reference proteome</keyword>
<evidence type="ECO:0000256" key="7">
    <source>
        <dbReference type="ARBA" id="ARBA00022679"/>
    </source>
</evidence>
<dbReference type="PANTHER" id="PTHR12867:SF6">
    <property type="entry name" value="N-ACETYLGLUCOSAMINYLDIPHOSPHODOLICHOL N-ACETYLGLUCOSAMINYLTRANSFERASE"/>
    <property type="match status" value="1"/>
</dbReference>
<comment type="caution">
    <text evidence="14">The sequence shown here is derived from an EMBL/GenBank/DDBJ whole genome shotgun (WGS) entry which is preliminary data.</text>
</comment>
<comment type="subunit">
    <text evidence="3 12">Heterodimer with ALG14 to form a functional enzyme.</text>
</comment>
<evidence type="ECO:0000256" key="6">
    <source>
        <dbReference type="ARBA" id="ARBA00022676"/>
    </source>
</evidence>
<protein>
    <recommendedName>
        <fullName evidence="5 12">UDP-N-acetylglucosamine transferase subunit ALG13</fullName>
        <ecNumber evidence="4 12">2.4.1.141</ecNumber>
    </recommendedName>
    <alternativeName>
        <fullName evidence="10 12">Asparagine-linked glycosylation protein 13</fullName>
    </alternativeName>
</protein>
<evidence type="ECO:0000256" key="8">
    <source>
        <dbReference type="ARBA" id="ARBA00022824"/>
    </source>
</evidence>
<evidence type="ECO:0000256" key="9">
    <source>
        <dbReference type="ARBA" id="ARBA00024804"/>
    </source>
</evidence>
<evidence type="ECO:0000256" key="3">
    <source>
        <dbReference type="ARBA" id="ARBA00011198"/>
    </source>
</evidence>
<dbReference type="EC" id="2.4.1.141" evidence="4 12"/>
<sequence>MRAFVTVGSTRFDALIQEVIKEDILLSLSRSGYDEVSIQCGNSSFEFSSSVADGSVHDIERAEVSVSCWKFKPNLEEEYEEADLVISHAGSGTILDVLRKGKRLIVVPNETLLDNHQHELAIALEEKNHLKSSTIADLAQTINEINTAQLTPFPPHDGKLFAGVLDITMGFI</sequence>
<dbReference type="STRING" id="71717.A0A4Y7TQH2"/>
<comment type="catalytic activity">
    <reaction evidence="11">
        <text>an N-acetyl-alpha-D-glucosaminyl-diphospho-di-trans,poly-cis-dolichol + UDP-N-acetyl-alpha-D-glucosamine = an N,N'-diacetylchitobiosyl-diphospho-di-trans,poly-cis-dolichol + UDP + H(+)</text>
        <dbReference type="Rhea" id="RHEA:23380"/>
        <dbReference type="Rhea" id="RHEA-COMP:19507"/>
        <dbReference type="Rhea" id="RHEA-COMP:19510"/>
        <dbReference type="ChEBI" id="CHEBI:15378"/>
        <dbReference type="ChEBI" id="CHEBI:57269"/>
        <dbReference type="ChEBI" id="CHEBI:57705"/>
        <dbReference type="ChEBI" id="CHEBI:58223"/>
        <dbReference type="ChEBI" id="CHEBI:58427"/>
        <dbReference type="EC" id="2.4.1.141"/>
    </reaction>
</comment>
<proteinExistence type="inferred from homology"/>
<comment type="function">
    <text evidence="9 12">Involved in protein N-glycosylation. Essential for the second step of the dolichol-linked oligosaccharide pathway.</text>
</comment>
<evidence type="ECO:0000256" key="11">
    <source>
        <dbReference type="ARBA" id="ARBA00048184"/>
    </source>
</evidence>
<evidence type="ECO:0000256" key="12">
    <source>
        <dbReference type="RuleBase" id="RU362128"/>
    </source>
</evidence>
<evidence type="ECO:0000256" key="10">
    <source>
        <dbReference type="ARBA" id="ARBA00032061"/>
    </source>
</evidence>
<feature type="domain" description="Glycosyl transferase family 28 C-terminal" evidence="13">
    <location>
        <begin position="4"/>
        <end position="156"/>
    </location>
</feature>
<dbReference type="SUPFAM" id="SSF53756">
    <property type="entry name" value="UDP-Glycosyltransferase/glycogen phosphorylase"/>
    <property type="match status" value="1"/>
</dbReference>
<organism evidence="14 15">
    <name type="scientific">Coprinellus micaceus</name>
    <name type="common">Glistening ink-cap mushroom</name>
    <name type="synonym">Coprinus micaceus</name>
    <dbReference type="NCBI Taxonomy" id="71717"/>
    <lineage>
        <taxon>Eukaryota</taxon>
        <taxon>Fungi</taxon>
        <taxon>Dikarya</taxon>
        <taxon>Basidiomycota</taxon>
        <taxon>Agaricomycotina</taxon>
        <taxon>Agaricomycetes</taxon>
        <taxon>Agaricomycetidae</taxon>
        <taxon>Agaricales</taxon>
        <taxon>Agaricineae</taxon>
        <taxon>Psathyrellaceae</taxon>
        <taxon>Coprinellus</taxon>
    </lineage>
</organism>
<evidence type="ECO:0000259" key="13">
    <source>
        <dbReference type="Pfam" id="PF04101"/>
    </source>
</evidence>
<comment type="similarity">
    <text evidence="2 12">Belongs to the glycosyltransferase 28 family.</text>
</comment>
<keyword evidence="8 12" id="KW-0256">Endoplasmic reticulum</keyword>
<dbReference type="EMBL" id="QPFP01000006">
    <property type="protein sequence ID" value="TEB36194.1"/>
    <property type="molecule type" value="Genomic_DNA"/>
</dbReference>
<dbReference type="InterPro" id="IPR007235">
    <property type="entry name" value="Glyco_trans_28_C"/>
</dbReference>
<evidence type="ECO:0000256" key="1">
    <source>
        <dbReference type="ARBA" id="ARBA00004240"/>
    </source>
</evidence>
<evidence type="ECO:0000256" key="2">
    <source>
        <dbReference type="ARBA" id="ARBA00006962"/>
    </source>
</evidence>
<name>A0A4Y7TQH2_COPMI</name>
<dbReference type="AlphaFoldDB" id="A0A4Y7TQH2"/>
<evidence type="ECO:0000313" key="14">
    <source>
        <dbReference type="EMBL" id="TEB36194.1"/>
    </source>
</evidence>
<dbReference type="GO" id="GO:0004577">
    <property type="term" value="F:N-acetylglucosaminyldiphosphodolichol N-acetylglucosaminyltransferase activity"/>
    <property type="evidence" value="ECO:0007669"/>
    <property type="project" value="UniProtKB-EC"/>
</dbReference>
<keyword evidence="7 12" id="KW-0808">Transferase</keyword>
<reference evidence="14 15" key="1">
    <citation type="journal article" date="2019" name="Nat. Ecol. Evol.">
        <title>Megaphylogeny resolves global patterns of mushroom evolution.</title>
        <authorList>
            <person name="Varga T."/>
            <person name="Krizsan K."/>
            <person name="Foldi C."/>
            <person name="Dima B."/>
            <person name="Sanchez-Garcia M."/>
            <person name="Sanchez-Ramirez S."/>
            <person name="Szollosi G.J."/>
            <person name="Szarkandi J.G."/>
            <person name="Papp V."/>
            <person name="Albert L."/>
            <person name="Andreopoulos W."/>
            <person name="Angelini C."/>
            <person name="Antonin V."/>
            <person name="Barry K.W."/>
            <person name="Bougher N.L."/>
            <person name="Buchanan P."/>
            <person name="Buyck B."/>
            <person name="Bense V."/>
            <person name="Catcheside P."/>
            <person name="Chovatia M."/>
            <person name="Cooper J."/>
            <person name="Damon W."/>
            <person name="Desjardin D."/>
            <person name="Finy P."/>
            <person name="Geml J."/>
            <person name="Haridas S."/>
            <person name="Hughes K."/>
            <person name="Justo A."/>
            <person name="Karasinski D."/>
            <person name="Kautmanova I."/>
            <person name="Kiss B."/>
            <person name="Kocsube S."/>
            <person name="Kotiranta H."/>
            <person name="LaButti K.M."/>
            <person name="Lechner B.E."/>
            <person name="Liimatainen K."/>
            <person name="Lipzen A."/>
            <person name="Lukacs Z."/>
            <person name="Mihaltcheva S."/>
            <person name="Morgado L.N."/>
            <person name="Niskanen T."/>
            <person name="Noordeloos M.E."/>
            <person name="Ohm R.A."/>
            <person name="Ortiz-Santana B."/>
            <person name="Ovrebo C."/>
            <person name="Racz N."/>
            <person name="Riley R."/>
            <person name="Savchenko A."/>
            <person name="Shiryaev A."/>
            <person name="Soop K."/>
            <person name="Spirin V."/>
            <person name="Szebenyi C."/>
            <person name="Tomsovsky M."/>
            <person name="Tulloss R.E."/>
            <person name="Uehling J."/>
            <person name="Grigoriev I.V."/>
            <person name="Vagvolgyi C."/>
            <person name="Papp T."/>
            <person name="Martin F.M."/>
            <person name="Miettinen O."/>
            <person name="Hibbett D.S."/>
            <person name="Nagy L.G."/>
        </authorList>
    </citation>
    <scope>NUCLEOTIDE SEQUENCE [LARGE SCALE GENOMIC DNA]</scope>
    <source>
        <strain evidence="14 15">FP101781</strain>
    </source>
</reference>
<dbReference type="InterPro" id="IPR039042">
    <property type="entry name" value="Alg13-like"/>
</dbReference>
<dbReference type="OrthoDB" id="20273at2759"/>
<evidence type="ECO:0000256" key="5">
    <source>
        <dbReference type="ARBA" id="ARBA00017468"/>
    </source>
</evidence>
<dbReference type="GO" id="GO:0006488">
    <property type="term" value="P:dolichol-linked oligosaccharide biosynthetic process"/>
    <property type="evidence" value="ECO:0007669"/>
    <property type="project" value="InterPro"/>
</dbReference>
<evidence type="ECO:0000313" key="15">
    <source>
        <dbReference type="Proteomes" id="UP000298030"/>
    </source>
</evidence>
<dbReference type="PANTHER" id="PTHR12867">
    <property type="entry name" value="GLYCOSYL TRANSFERASE-RELATED"/>
    <property type="match status" value="1"/>
</dbReference>
<keyword evidence="6 12" id="KW-0328">Glycosyltransferase</keyword>
<gene>
    <name evidence="12" type="primary">ALG13</name>
    <name evidence="14" type="ORF">FA13DRAFT_1236058</name>
</gene>
<dbReference type="GO" id="GO:0005783">
    <property type="term" value="C:endoplasmic reticulum"/>
    <property type="evidence" value="ECO:0007669"/>
    <property type="project" value="UniProtKB-SubCell"/>
</dbReference>
<comment type="subcellular location">
    <subcellularLocation>
        <location evidence="1 12">Endoplasmic reticulum</location>
    </subcellularLocation>
</comment>
<evidence type="ECO:0000256" key="4">
    <source>
        <dbReference type="ARBA" id="ARBA00012614"/>
    </source>
</evidence>
<dbReference type="Proteomes" id="UP000298030">
    <property type="component" value="Unassembled WGS sequence"/>
</dbReference>
<accession>A0A4Y7TQH2</accession>